<dbReference type="OrthoDB" id="1689651at2"/>
<feature type="transmembrane region" description="Helical" evidence="1">
    <location>
        <begin position="287"/>
        <end position="308"/>
    </location>
</feature>
<evidence type="ECO:0000313" key="3">
    <source>
        <dbReference type="Proteomes" id="UP000015527"/>
    </source>
</evidence>
<dbReference type="eggNOG" id="COG3817">
    <property type="taxonomic scope" value="Bacteria"/>
</dbReference>
<feature type="transmembrane region" description="Helical" evidence="1">
    <location>
        <begin position="94"/>
        <end position="112"/>
    </location>
</feature>
<keyword evidence="1" id="KW-0472">Membrane</keyword>
<keyword evidence="1" id="KW-1133">Transmembrane helix</keyword>
<dbReference type="InterPro" id="IPR009323">
    <property type="entry name" value="DUF979"/>
</dbReference>
<feature type="transmembrane region" description="Helical" evidence="1">
    <location>
        <begin position="6"/>
        <end position="24"/>
    </location>
</feature>
<accession>T0IS61</accession>
<comment type="caution">
    <text evidence="2">The sequence shown here is derived from an EMBL/GenBank/DDBJ whole genome shotgun (WGS) entry which is preliminary data.</text>
</comment>
<dbReference type="RefSeq" id="WP_021234393.1">
    <property type="nucleotide sequence ID" value="NZ_ATHL01000080.1"/>
</dbReference>
<name>T0IS61_9SPHN</name>
<feature type="transmembrane region" description="Helical" evidence="1">
    <location>
        <begin position="205"/>
        <end position="235"/>
    </location>
</feature>
<keyword evidence="3" id="KW-1185">Reference proteome</keyword>
<keyword evidence="1" id="KW-0812">Transmembrane</keyword>
<dbReference type="Proteomes" id="UP000015527">
    <property type="component" value="Unassembled WGS sequence"/>
</dbReference>
<feature type="transmembrane region" description="Helical" evidence="1">
    <location>
        <begin position="247"/>
        <end position="267"/>
    </location>
</feature>
<dbReference type="AlphaFoldDB" id="T0IS61"/>
<organism evidence="2 3">
    <name type="scientific">Novosphingobium lindaniclasticum LE124</name>
    <dbReference type="NCBI Taxonomy" id="1096930"/>
    <lineage>
        <taxon>Bacteria</taxon>
        <taxon>Pseudomonadati</taxon>
        <taxon>Pseudomonadota</taxon>
        <taxon>Alphaproteobacteria</taxon>
        <taxon>Sphingomonadales</taxon>
        <taxon>Sphingomonadaceae</taxon>
        <taxon>Novosphingobium</taxon>
    </lineage>
</organism>
<reference evidence="2 3" key="1">
    <citation type="journal article" date="2013" name="Genome Announc.">
        <title>Genome Sequence of Novosphingobium lindaniclasticum LE124T, Isolated from a Hexachlorocyclohexane Dumpsite.</title>
        <authorList>
            <person name="Saxena A."/>
            <person name="Nayyar N."/>
            <person name="Sangwan N."/>
            <person name="Kumari R."/>
            <person name="Khurana J.P."/>
            <person name="Lal R."/>
        </authorList>
    </citation>
    <scope>NUCLEOTIDE SEQUENCE [LARGE SCALE GENOMIC DNA]</scope>
    <source>
        <strain evidence="2 3">LE124</strain>
    </source>
</reference>
<evidence type="ECO:0000313" key="2">
    <source>
        <dbReference type="EMBL" id="EQB14680.1"/>
    </source>
</evidence>
<feature type="transmembrane region" description="Helical" evidence="1">
    <location>
        <begin position="124"/>
        <end position="144"/>
    </location>
</feature>
<sequence>MIGLELVYALAGAMFLGFALVTALHRRDRKGRATALLWGLIALSFLLGDYISDTANGVLAIVIVAVAVSGRTGAAPAPGDEGQEAAAARYGNRLFLPALAIPAIALAGTVLFKSVPGIVEASDATLVSLALGAVASTVICMIWFRARAQAPLREGVRLADGLGWAILMPQLLASLGIIYAAAGMGTAVGGLLDHVDTGGSLFAQVALYCTGMALLTVLMGNALAAFPVMFAAMGAPLLVSVQHGDPAAVAAIGMLAGFCGTLLTPMAANFNLVPAALLGLRDTYGVIRAQAPTAFAMLAANILLLYFLGFSR</sequence>
<protein>
    <recommendedName>
        <fullName evidence="4">Permease</fullName>
    </recommendedName>
</protein>
<feature type="transmembrane region" description="Helical" evidence="1">
    <location>
        <begin position="33"/>
        <end position="51"/>
    </location>
</feature>
<proteinExistence type="predicted"/>
<feature type="transmembrane region" description="Helical" evidence="1">
    <location>
        <begin position="57"/>
        <end position="74"/>
    </location>
</feature>
<dbReference type="PATRIC" id="fig|1096930.3.peg.2554"/>
<dbReference type="Pfam" id="PF06166">
    <property type="entry name" value="DUF979"/>
    <property type="match status" value="1"/>
</dbReference>
<evidence type="ECO:0008006" key="4">
    <source>
        <dbReference type="Google" id="ProtNLM"/>
    </source>
</evidence>
<dbReference type="EMBL" id="ATHL01000080">
    <property type="protein sequence ID" value="EQB14680.1"/>
    <property type="molecule type" value="Genomic_DNA"/>
</dbReference>
<evidence type="ECO:0000256" key="1">
    <source>
        <dbReference type="SAM" id="Phobius"/>
    </source>
</evidence>
<gene>
    <name evidence="2" type="ORF">L284_12775</name>
</gene>
<feature type="transmembrane region" description="Helical" evidence="1">
    <location>
        <begin position="164"/>
        <end position="185"/>
    </location>
</feature>